<sequence length="82" mass="9165">MDTSQLAEENRRKPTERVAEAIVAGIDGRRFLICPDTSPSARETGDSTWPFGERLPKILFPSSLRRPPRCRLLSLTRPDGDG</sequence>
<organism evidence="1 2">
    <name type="scientific">Streptomyces niveiscabiei</name>
    <dbReference type="NCBI Taxonomy" id="164115"/>
    <lineage>
        <taxon>Bacteria</taxon>
        <taxon>Bacillati</taxon>
        <taxon>Actinomycetota</taxon>
        <taxon>Actinomycetes</taxon>
        <taxon>Kitasatosporales</taxon>
        <taxon>Streptomycetaceae</taxon>
        <taxon>Streptomyces</taxon>
    </lineage>
</organism>
<dbReference type="RefSeq" id="WP_409121140.1">
    <property type="nucleotide sequence ID" value="NZ_JBJVNI010000005.1"/>
</dbReference>
<comment type="caution">
    <text evidence="1">The sequence shown here is derived from an EMBL/GenBank/DDBJ whole genome shotgun (WGS) entry which is preliminary data.</text>
</comment>
<dbReference type="Proteomes" id="UP001631957">
    <property type="component" value="Unassembled WGS sequence"/>
</dbReference>
<evidence type="ECO:0000313" key="2">
    <source>
        <dbReference type="Proteomes" id="UP001631957"/>
    </source>
</evidence>
<gene>
    <name evidence="1" type="ORF">ACKI18_11240</name>
</gene>
<keyword evidence="2" id="KW-1185">Reference proteome</keyword>
<reference evidence="1 2" key="1">
    <citation type="submission" date="2024-12" db="EMBL/GenBank/DDBJ databases">
        <title>Forecasting of Potato common scab and diversities of Pathogenic streptomyces spp. in china.</title>
        <authorList>
            <person name="Handique U."/>
            <person name="Wu J."/>
        </authorList>
    </citation>
    <scope>NUCLEOTIDE SEQUENCE [LARGE SCALE GENOMIC DNA]</scope>
    <source>
        <strain evidence="1 2">ZRIMU1530</strain>
    </source>
</reference>
<dbReference type="EMBL" id="JBJVNI010000005">
    <property type="protein sequence ID" value="MFM9609287.1"/>
    <property type="molecule type" value="Genomic_DNA"/>
</dbReference>
<accession>A0ABW9HQY4</accession>
<protein>
    <submittedName>
        <fullName evidence="1">Uncharacterized protein</fullName>
    </submittedName>
</protein>
<name>A0ABW9HQY4_9ACTN</name>
<proteinExistence type="predicted"/>
<evidence type="ECO:0000313" key="1">
    <source>
        <dbReference type="EMBL" id="MFM9609287.1"/>
    </source>
</evidence>